<gene>
    <name evidence="2" type="ORF">CLV59_101802</name>
</gene>
<reference evidence="2 3" key="1">
    <citation type="submission" date="2018-06" db="EMBL/GenBank/DDBJ databases">
        <title>Genomic Encyclopedia of Archaeal and Bacterial Type Strains, Phase II (KMG-II): from individual species to whole genera.</title>
        <authorList>
            <person name="Goeker M."/>
        </authorList>
    </citation>
    <scope>NUCLEOTIDE SEQUENCE [LARGE SCALE GENOMIC DNA]</scope>
    <source>
        <strain evidence="2 3">DSM 29821</strain>
    </source>
</reference>
<dbReference type="Gene3D" id="3.10.180.10">
    <property type="entry name" value="2,3-Dihydroxybiphenyl 1,2-Dioxygenase, domain 1"/>
    <property type="match status" value="1"/>
</dbReference>
<sequence>MQQRLSLITLGVRDLAKSIQFYEAGLGWKRSSASQESVIFIPLGGIVLSLYGWNELAEDALQSPAGNGFRGITLAYNTRSRAETDAVLQLATAAGATLVKPAQEVFWGGYSGYFADPDGHLFEVAHNPFWEMNDKNEIILP</sequence>
<dbReference type="PANTHER" id="PTHR36503">
    <property type="entry name" value="BLR2520 PROTEIN"/>
    <property type="match status" value="1"/>
</dbReference>
<dbReference type="PROSITE" id="PS51819">
    <property type="entry name" value="VOC"/>
    <property type="match status" value="1"/>
</dbReference>
<proteinExistence type="predicted"/>
<dbReference type="AlphaFoldDB" id="A0A327WBB6"/>
<dbReference type="InterPro" id="IPR004360">
    <property type="entry name" value="Glyas_Fos-R_dOase_dom"/>
</dbReference>
<accession>A0A327WBB6</accession>
<dbReference type="OrthoDB" id="9798430at2"/>
<dbReference type="InterPro" id="IPR037523">
    <property type="entry name" value="VOC_core"/>
</dbReference>
<dbReference type="SUPFAM" id="SSF54593">
    <property type="entry name" value="Glyoxalase/Bleomycin resistance protein/Dihydroxybiphenyl dioxygenase"/>
    <property type="match status" value="1"/>
</dbReference>
<dbReference type="EMBL" id="QLMA01000001">
    <property type="protein sequence ID" value="RAJ88037.1"/>
    <property type="molecule type" value="Genomic_DNA"/>
</dbReference>
<dbReference type="RefSeq" id="WP_111590692.1">
    <property type="nucleotide sequence ID" value="NZ_QLMA01000001.1"/>
</dbReference>
<evidence type="ECO:0000259" key="1">
    <source>
        <dbReference type="PROSITE" id="PS51819"/>
    </source>
</evidence>
<evidence type="ECO:0000313" key="3">
    <source>
        <dbReference type="Proteomes" id="UP000249819"/>
    </source>
</evidence>
<dbReference type="PANTHER" id="PTHR36503:SF1">
    <property type="entry name" value="BLR2520 PROTEIN"/>
    <property type="match status" value="1"/>
</dbReference>
<comment type="caution">
    <text evidence="2">The sequence shown here is derived from an EMBL/GenBank/DDBJ whole genome shotgun (WGS) entry which is preliminary data.</text>
</comment>
<feature type="domain" description="VOC" evidence="1">
    <location>
        <begin position="4"/>
        <end position="127"/>
    </location>
</feature>
<dbReference type="CDD" id="cd07251">
    <property type="entry name" value="VOC_like"/>
    <property type="match status" value="1"/>
</dbReference>
<dbReference type="InterPro" id="IPR029068">
    <property type="entry name" value="Glyas_Bleomycin-R_OHBP_Dase"/>
</dbReference>
<organism evidence="2 3">
    <name type="scientific">Chitinophaga dinghuensis</name>
    <dbReference type="NCBI Taxonomy" id="1539050"/>
    <lineage>
        <taxon>Bacteria</taxon>
        <taxon>Pseudomonadati</taxon>
        <taxon>Bacteroidota</taxon>
        <taxon>Chitinophagia</taxon>
        <taxon>Chitinophagales</taxon>
        <taxon>Chitinophagaceae</taxon>
        <taxon>Chitinophaga</taxon>
    </lineage>
</organism>
<name>A0A327WBB6_9BACT</name>
<dbReference type="Pfam" id="PF00903">
    <property type="entry name" value="Glyoxalase"/>
    <property type="match status" value="1"/>
</dbReference>
<protein>
    <recommendedName>
        <fullName evidence="1">VOC domain-containing protein</fullName>
    </recommendedName>
</protein>
<keyword evidence="3" id="KW-1185">Reference proteome</keyword>
<evidence type="ECO:0000313" key="2">
    <source>
        <dbReference type="EMBL" id="RAJ88037.1"/>
    </source>
</evidence>
<dbReference type="Proteomes" id="UP000249819">
    <property type="component" value="Unassembled WGS sequence"/>
</dbReference>